<organism evidence="11 12">
    <name type="scientific">Campylobacter portucalensis</name>
    <dbReference type="NCBI Taxonomy" id="2608384"/>
    <lineage>
        <taxon>Bacteria</taxon>
        <taxon>Pseudomonadati</taxon>
        <taxon>Campylobacterota</taxon>
        <taxon>Epsilonproteobacteria</taxon>
        <taxon>Campylobacterales</taxon>
        <taxon>Campylobacteraceae</taxon>
        <taxon>Campylobacter</taxon>
    </lineage>
</organism>
<reference evidence="11 12" key="1">
    <citation type="submission" date="2019-09" db="EMBL/GenBank/DDBJ databases">
        <authorList>
            <person name="Silva M."/>
            <person name="Pereira G."/>
            <person name="Lopes-Da-Costa L."/>
            <person name="Silva E."/>
        </authorList>
    </citation>
    <scope>NUCLEOTIDE SEQUENCE [LARGE SCALE GENOMIC DNA]</scope>
    <source>
        <strain evidence="11 12">FMV-PI01</strain>
    </source>
</reference>
<evidence type="ECO:0000256" key="7">
    <source>
        <dbReference type="ARBA" id="ARBA00023141"/>
    </source>
</evidence>
<proteinExistence type="inferred from homology"/>
<sequence length="197" mass="22001">MQIKICGIKNLSEAKDVTNLEIDYIGVIFAESIRRVDLKMANEIAKIAHKNGKKVVGVFAKFSDDEILEYVEHLDAAQIYDKISANLYQNLKSLNKEVWQVFSVSDALPNLGILNYDMALFDCKGKNLGGNGISFDWEILKSLKPFSFGLAGGLGVHNIDEAIKYSPKILDINSKVEDENGIKNPKLISKILKILQR</sequence>
<dbReference type="CDD" id="cd00405">
    <property type="entry name" value="PRAI"/>
    <property type="match status" value="1"/>
</dbReference>
<comment type="caution">
    <text evidence="11">The sequence shown here is derived from an EMBL/GenBank/DDBJ whole genome shotgun (WGS) entry which is preliminary data.</text>
</comment>
<keyword evidence="7 9" id="KW-0057">Aromatic amino acid biosynthesis</keyword>
<evidence type="ECO:0000256" key="2">
    <source>
        <dbReference type="ARBA" id="ARBA00004664"/>
    </source>
</evidence>
<dbReference type="UniPathway" id="UPA00035">
    <property type="reaction ID" value="UER00042"/>
</dbReference>
<dbReference type="PANTHER" id="PTHR42894:SF1">
    <property type="entry name" value="N-(5'-PHOSPHORIBOSYL)ANTHRANILATE ISOMERASE"/>
    <property type="match status" value="1"/>
</dbReference>
<evidence type="ECO:0000256" key="9">
    <source>
        <dbReference type="HAMAP-Rule" id="MF_00135"/>
    </source>
</evidence>
<dbReference type="InterPro" id="IPR011060">
    <property type="entry name" value="RibuloseP-bd_barrel"/>
</dbReference>
<feature type="domain" description="N-(5'phosphoribosyl) anthranilate isomerase (PRAI)" evidence="10">
    <location>
        <begin position="3"/>
        <end position="193"/>
    </location>
</feature>
<dbReference type="Gene3D" id="3.20.20.70">
    <property type="entry name" value="Aldolase class I"/>
    <property type="match status" value="1"/>
</dbReference>
<evidence type="ECO:0000256" key="4">
    <source>
        <dbReference type="ARBA" id="ARBA00022272"/>
    </source>
</evidence>
<reference evidence="11 12" key="2">
    <citation type="submission" date="2020-03" db="EMBL/GenBank/DDBJ databases">
        <title>Campylobacter portucalensis sp. nov., a new species of Campylobacter isolated from the reproductive tract of bulls.</title>
        <authorList>
            <person name="Silva M.F."/>
            <person name="Pereira G."/>
            <person name="Carneiro C."/>
            <person name="Hemphill A."/>
            <person name="Mateus L."/>
            <person name="Lopes-Da-Costa L."/>
            <person name="Silva E."/>
        </authorList>
    </citation>
    <scope>NUCLEOTIDE SEQUENCE [LARGE SCALE GENOMIC DNA]</scope>
    <source>
        <strain evidence="11 12">FMV-PI01</strain>
    </source>
</reference>
<evidence type="ECO:0000259" key="10">
    <source>
        <dbReference type="Pfam" id="PF00697"/>
    </source>
</evidence>
<dbReference type="InterPro" id="IPR044643">
    <property type="entry name" value="TrpF_fam"/>
</dbReference>
<keyword evidence="6 9" id="KW-0822">Tryptophan biosynthesis</keyword>
<gene>
    <name evidence="9" type="primary">trpF</name>
    <name evidence="11" type="ORF">F1B92_07115</name>
</gene>
<comment type="similarity">
    <text evidence="9">Belongs to the TrpF family.</text>
</comment>
<dbReference type="Pfam" id="PF00697">
    <property type="entry name" value="PRAI"/>
    <property type="match status" value="1"/>
</dbReference>
<dbReference type="AlphaFoldDB" id="A0A6L5WI38"/>
<dbReference type="GO" id="GO:0004640">
    <property type="term" value="F:phosphoribosylanthranilate isomerase activity"/>
    <property type="evidence" value="ECO:0007669"/>
    <property type="project" value="UniProtKB-UniRule"/>
</dbReference>
<dbReference type="RefSeq" id="WP_154571182.1">
    <property type="nucleotide sequence ID" value="NZ_VWSJ01000028.1"/>
</dbReference>
<protein>
    <recommendedName>
        <fullName evidence="4 9">N-(5'-phosphoribosyl)anthranilate isomerase</fullName>
        <shortName evidence="9">PRAI</shortName>
        <ecNumber evidence="3 9">5.3.1.24</ecNumber>
    </recommendedName>
</protein>
<dbReference type="SUPFAM" id="SSF51366">
    <property type="entry name" value="Ribulose-phoshate binding barrel"/>
    <property type="match status" value="1"/>
</dbReference>
<evidence type="ECO:0000256" key="3">
    <source>
        <dbReference type="ARBA" id="ARBA00012572"/>
    </source>
</evidence>
<dbReference type="PANTHER" id="PTHR42894">
    <property type="entry name" value="N-(5'-PHOSPHORIBOSYL)ANTHRANILATE ISOMERASE"/>
    <property type="match status" value="1"/>
</dbReference>
<evidence type="ECO:0000313" key="11">
    <source>
        <dbReference type="EMBL" id="MSN96928.1"/>
    </source>
</evidence>
<dbReference type="EMBL" id="VWSJ01000028">
    <property type="protein sequence ID" value="MSN96928.1"/>
    <property type="molecule type" value="Genomic_DNA"/>
</dbReference>
<evidence type="ECO:0000256" key="5">
    <source>
        <dbReference type="ARBA" id="ARBA00022605"/>
    </source>
</evidence>
<dbReference type="HAMAP" id="MF_00135">
    <property type="entry name" value="PRAI"/>
    <property type="match status" value="1"/>
</dbReference>
<dbReference type="Proteomes" id="UP000476338">
    <property type="component" value="Unassembled WGS sequence"/>
</dbReference>
<dbReference type="EC" id="5.3.1.24" evidence="3 9"/>
<dbReference type="InterPro" id="IPR001240">
    <property type="entry name" value="PRAI_dom"/>
</dbReference>
<evidence type="ECO:0000256" key="8">
    <source>
        <dbReference type="ARBA" id="ARBA00023235"/>
    </source>
</evidence>
<keyword evidence="5 9" id="KW-0028">Amino-acid biosynthesis</keyword>
<dbReference type="GO" id="GO:0000162">
    <property type="term" value="P:L-tryptophan biosynthetic process"/>
    <property type="evidence" value="ECO:0007669"/>
    <property type="project" value="UniProtKB-UniRule"/>
</dbReference>
<comment type="pathway">
    <text evidence="2 9">Amino-acid biosynthesis; L-tryptophan biosynthesis; L-tryptophan from chorismate: step 3/5.</text>
</comment>
<comment type="catalytic activity">
    <reaction evidence="1 9">
        <text>N-(5-phospho-beta-D-ribosyl)anthranilate = 1-(2-carboxyphenylamino)-1-deoxy-D-ribulose 5-phosphate</text>
        <dbReference type="Rhea" id="RHEA:21540"/>
        <dbReference type="ChEBI" id="CHEBI:18277"/>
        <dbReference type="ChEBI" id="CHEBI:58613"/>
        <dbReference type="EC" id="5.3.1.24"/>
    </reaction>
</comment>
<evidence type="ECO:0000256" key="1">
    <source>
        <dbReference type="ARBA" id="ARBA00001164"/>
    </source>
</evidence>
<keyword evidence="12" id="KW-1185">Reference proteome</keyword>
<accession>A0A6L5WI38</accession>
<evidence type="ECO:0000313" key="12">
    <source>
        <dbReference type="Proteomes" id="UP000476338"/>
    </source>
</evidence>
<name>A0A6L5WI38_9BACT</name>
<keyword evidence="8 9" id="KW-0413">Isomerase</keyword>
<evidence type="ECO:0000256" key="6">
    <source>
        <dbReference type="ARBA" id="ARBA00022822"/>
    </source>
</evidence>
<dbReference type="InterPro" id="IPR013785">
    <property type="entry name" value="Aldolase_TIM"/>
</dbReference>